<dbReference type="EMBL" id="BJLY01000001">
    <property type="protein sequence ID" value="GEB02602.1"/>
    <property type="molecule type" value="Genomic_DNA"/>
</dbReference>
<feature type="compositionally biased region" description="Low complexity" evidence="1">
    <location>
        <begin position="93"/>
        <end position="106"/>
    </location>
</feature>
<evidence type="ECO:0000256" key="1">
    <source>
        <dbReference type="SAM" id="MobiDB-lite"/>
    </source>
</evidence>
<protein>
    <submittedName>
        <fullName evidence="2">Uncharacterized protein</fullName>
    </submittedName>
</protein>
<gene>
    <name evidence="2" type="ORF">GRO01_01780</name>
</gene>
<dbReference type="Proteomes" id="UP000320772">
    <property type="component" value="Unassembled WGS sequence"/>
</dbReference>
<feature type="region of interest" description="Disordered" evidence="1">
    <location>
        <begin position="75"/>
        <end position="106"/>
    </location>
</feature>
<proteinExistence type="predicted"/>
<sequence>MSFASSDGPAIGQDDTHGFPARDGRIAGVGGVVVRIFCIAAFDEGQYSPVRAEGEAPQIGSVILRIGSDLAGGGAPPSEIRMLRTPSRRSTQARRAVFAAPVRPLA</sequence>
<comment type="caution">
    <text evidence="2">The sequence shown here is derived from an EMBL/GenBank/DDBJ whole genome shotgun (WGS) entry which is preliminary data.</text>
</comment>
<accession>A0A4Y3M024</accession>
<organism evidence="2 3">
    <name type="scientific">Gluconobacter roseus NBRC 3990</name>
    <dbReference type="NCBI Taxonomy" id="1307950"/>
    <lineage>
        <taxon>Bacteria</taxon>
        <taxon>Pseudomonadati</taxon>
        <taxon>Pseudomonadota</taxon>
        <taxon>Alphaproteobacteria</taxon>
        <taxon>Acetobacterales</taxon>
        <taxon>Acetobacteraceae</taxon>
        <taxon>Gluconobacter</taxon>
    </lineage>
</organism>
<evidence type="ECO:0000313" key="3">
    <source>
        <dbReference type="Proteomes" id="UP000320772"/>
    </source>
</evidence>
<reference evidence="2 3" key="1">
    <citation type="submission" date="2019-06" db="EMBL/GenBank/DDBJ databases">
        <title>Whole genome shotgun sequence of Gluconobacter roseus NBRC 3990.</title>
        <authorList>
            <person name="Hosoyama A."/>
            <person name="Uohara A."/>
            <person name="Ohji S."/>
            <person name="Ichikawa N."/>
        </authorList>
    </citation>
    <scope>NUCLEOTIDE SEQUENCE [LARGE SCALE GENOMIC DNA]</scope>
    <source>
        <strain evidence="2 3">NBRC 3990</strain>
    </source>
</reference>
<keyword evidence="3" id="KW-1185">Reference proteome</keyword>
<dbReference type="AlphaFoldDB" id="A0A4Y3M024"/>
<feature type="region of interest" description="Disordered" evidence="1">
    <location>
        <begin position="1"/>
        <end position="22"/>
    </location>
</feature>
<evidence type="ECO:0000313" key="2">
    <source>
        <dbReference type="EMBL" id="GEB02602.1"/>
    </source>
</evidence>
<name>A0A4Y3M024_9PROT</name>